<evidence type="ECO:0000313" key="2">
    <source>
        <dbReference type="Proteomes" id="UP000271010"/>
    </source>
</evidence>
<accession>A0A3M9N3A9</accession>
<gene>
    <name evidence="1" type="ORF">EFA69_02620</name>
</gene>
<protein>
    <recommendedName>
        <fullName evidence="3">Competence protein CoiA</fullName>
    </recommendedName>
</protein>
<organism evidence="1 2">
    <name type="scientific">Rufibacter immobilis</name>
    <dbReference type="NCBI Taxonomy" id="1348778"/>
    <lineage>
        <taxon>Bacteria</taxon>
        <taxon>Pseudomonadati</taxon>
        <taxon>Bacteroidota</taxon>
        <taxon>Cytophagia</taxon>
        <taxon>Cytophagales</taxon>
        <taxon>Hymenobacteraceae</taxon>
        <taxon>Rufibacter</taxon>
    </lineage>
</organism>
<evidence type="ECO:0000313" key="1">
    <source>
        <dbReference type="EMBL" id="RNI32239.1"/>
    </source>
</evidence>
<dbReference type="AlphaFoldDB" id="A0A3M9N3A9"/>
<dbReference type="OrthoDB" id="1490774at2"/>
<proteinExistence type="predicted"/>
<dbReference type="Proteomes" id="UP000271010">
    <property type="component" value="Unassembled WGS sequence"/>
</dbReference>
<dbReference type="RefSeq" id="WP_123131539.1">
    <property type="nucleotide sequence ID" value="NZ_RJJE01000002.1"/>
</dbReference>
<keyword evidence="2" id="KW-1185">Reference proteome</keyword>
<evidence type="ECO:0008006" key="3">
    <source>
        <dbReference type="Google" id="ProtNLM"/>
    </source>
</evidence>
<name>A0A3M9N3A9_9BACT</name>
<reference evidence="1 2" key="1">
    <citation type="submission" date="2018-11" db="EMBL/GenBank/DDBJ databases">
        <title>Rufibacter latericius sp. nov., isolated from water in Baiyang Lake.</title>
        <authorList>
            <person name="Yang Y."/>
        </authorList>
    </citation>
    <scope>NUCLEOTIDE SEQUENCE [LARGE SCALE GENOMIC DNA]</scope>
    <source>
        <strain evidence="1 2">MCC P1</strain>
    </source>
</reference>
<sequence>MNRLLTYGVNRGELKHISEVANGRACNCVCSNCSEELVAKNNIANIKAHHFAHLSGAECAGAYETALHLLAKAVLAKTKRLFIPDFHYDFNPNNEVSLYTRGSEVSFDSVVLEQRVKVGDSFLIPDAIGSLRSRTIYIEFANSHFIDELKRKKLINKGIPCIEIDLSGQELDEEKLEAFFNSSTSQKYWIFNPRLEKAYQLEMAEKAKQEEAVKREELRKLNFFKANLGYKVLRVLGEVSTRCPKRVDALGGLKETIFYNRKELRYIIDGVFWNGKMFGFPPNGRYIYLNNEKVWVFPPHGESTEITEEQKKYNSFLYKGLMIIKEAIDAAEVGKCLDCQYSVCRLGIEEVEYQVCEYPK</sequence>
<comment type="caution">
    <text evidence="1">The sequence shown here is derived from an EMBL/GenBank/DDBJ whole genome shotgun (WGS) entry which is preliminary data.</text>
</comment>
<dbReference type="EMBL" id="RJJE01000002">
    <property type="protein sequence ID" value="RNI32239.1"/>
    <property type="molecule type" value="Genomic_DNA"/>
</dbReference>